<reference evidence="2 3" key="1">
    <citation type="submission" date="2015-06" db="EMBL/GenBank/DDBJ databases">
        <title>Expansion of signal transduction pathways in fungi by whole-genome duplication.</title>
        <authorList>
            <consortium name="DOE Joint Genome Institute"/>
            <person name="Corrochano L.M."/>
            <person name="Kuo A."/>
            <person name="Marcet-Houben M."/>
            <person name="Polaino S."/>
            <person name="Salamov A."/>
            <person name="Villalobos J.M."/>
            <person name="Alvarez M.I."/>
            <person name="Avalos J."/>
            <person name="Benito E.P."/>
            <person name="Benoit I."/>
            <person name="Burger G."/>
            <person name="Camino L.P."/>
            <person name="Canovas D."/>
            <person name="Cerda-Olmedo E."/>
            <person name="Cheng J.-F."/>
            <person name="Dominguez A."/>
            <person name="Elias M."/>
            <person name="Eslava A.P."/>
            <person name="Glaser F."/>
            <person name="Grimwood J."/>
            <person name="Gutierrez G."/>
            <person name="Heitman J."/>
            <person name="Henrissat B."/>
            <person name="Iturriaga E.A."/>
            <person name="Lang B.F."/>
            <person name="Lavin J.L."/>
            <person name="Lee S."/>
            <person name="Li W."/>
            <person name="Lindquist E."/>
            <person name="Lopez-Garcia S."/>
            <person name="Luque E.M."/>
            <person name="Marcos A.T."/>
            <person name="Martin J."/>
            <person name="Mccluskey K."/>
            <person name="Medina H.R."/>
            <person name="Miralles-Duran A."/>
            <person name="Miyazaki A."/>
            <person name="Munoz-Torres E."/>
            <person name="Oguiza J.A."/>
            <person name="Ohm R."/>
            <person name="Olmedo M."/>
            <person name="Orejas M."/>
            <person name="Ortiz-Castellanos L."/>
            <person name="Pisabarro A.G."/>
            <person name="Rodriguez-Romero J."/>
            <person name="Ruiz-Herrera J."/>
            <person name="Ruiz-Vazquez R."/>
            <person name="Sanz C."/>
            <person name="Schackwitz W."/>
            <person name="Schmutz J."/>
            <person name="Shahriari M."/>
            <person name="Shelest E."/>
            <person name="Silva-Franco F."/>
            <person name="Soanes D."/>
            <person name="Syed K."/>
            <person name="Tagua V.G."/>
            <person name="Talbot N.J."/>
            <person name="Thon M."/>
            <person name="De Vries R.P."/>
            <person name="Wiebenga A."/>
            <person name="Yadav J.S."/>
            <person name="Braun E.L."/>
            <person name="Baker S."/>
            <person name="Garre V."/>
            <person name="Horwitz B."/>
            <person name="Torres-Martinez S."/>
            <person name="Idnurm A."/>
            <person name="Herrera-Estrella A."/>
            <person name="Gabaldon T."/>
            <person name="Grigoriev I.V."/>
        </authorList>
    </citation>
    <scope>NUCLEOTIDE SEQUENCE [LARGE SCALE GENOMIC DNA]</scope>
    <source>
        <strain evidence="2 3">CBS 277.49</strain>
    </source>
</reference>
<evidence type="ECO:0000313" key="2">
    <source>
        <dbReference type="EMBL" id="OAC98402.1"/>
    </source>
</evidence>
<sequence>MLPPKLKSKQATTTQGKPQTKPKERQKALYRNEGTYYKGDIEYKNQHAASLKLKSNGTGIDYEIINRFHIREAAFQVKCASPGGTKLDREGKKHQLKPGASASGTIDNADQNGHSKLFIDGTAAYEYKHTKN</sequence>
<dbReference type="VEuPathDB" id="FungiDB:MUCCIDRAFT_157397"/>
<organism evidence="2 3">
    <name type="scientific">Mucor lusitanicus CBS 277.49</name>
    <dbReference type="NCBI Taxonomy" id="747725"/>
    <lineage>
        <taxon>Eukaryota</taxon>
        <taxon>Fungi</taxon>
        <taxon>Fungi incertae sedis</taxon>
        <taxon>Mucoromycota</taxon>
        <taxon>Mucoromycotina</taxon>
        <taxon>Mucoromycetes</taxon>
        <taxon>Mucorales</taxon>
        <taxon>Mucorineae</taxon>
        <taxon>Mucoraceae</taxon>
        <taxon>Mucor</taxon>
    </lineage>
</organism>
<feature type="compositionally biased region" description="Polar residues" evidence="1">
    <location>
        <begin position="102"/>
        <end position="113"/>
    </location>
</feature>
<protein>
    <submittedName>
        <fullName evidence="2">Uncharacterized protein</fullName>
    </submittedName>
</protein>
<dbReference type="EMBL" id="AMYB01000010">
    <property type="protein sequence ID" value="OAC98402.1"/>
    <property type="molecule type" value="Genomic_DNA"/>
</dbReference>
<name>A0A168H5X2_MUCCL</name>
<evidence type="ECO:0000313" key="3">
    <source>
        <dbReference type="Proteomes" id="UP000077051"/>
    </source>
</evidence>
<gene>
    <name evidence="2" type="ORF">MUCCIDRAFT_157397</name>
</gene>
<feature type="compositionally biased region" description="Low complexity" evidence="1">
    <location>
        <begin position="9"/>
        <end position="19"/>
    </location>
</feature>
<keyword evidence="3" id="KW-1185">Reference proteome</keyword>
<proteinExistence type="predicted"/>
<dbReference type="AlphaFoldDB" id="A0A168H5X2"/>
<feature type="region of interest" description="Disordered" evidence="1">
    <location>
        <begin position="83"/>
        <end position="113"/>
    </location>
</feature>
<feature type="region of interest" description="Disordered" evidence="1">
    <location>
        <begin position="1"/>
        <end position="31"/>
    </location>
</feature>
<comment type="caution">
    <text evidence="2">The sequence shown here is derived from an EMBL/GenBank/DDBJ whole genome shotgun (WGS) entry which is preliminary data.</text>
</comment>
<dbReference type="Proteomes" id="UP000077051">
    <property type="component" value="Unassembled WGS sequence"/>
</dbReference>
<accession>A0A168H5X2</accession>
<evidence type="ECO:0000256" key="1">
    <source>
        <dbReference type="SAM" id="MobiDB-lite"/>
    </source>
</evidence>